<sequence length="91" mass="9854">MTPADHADDPAVIATTAEAIATTMMELIHRREALASNFDAAISLPPGSQDNARIEGLARDLHDCDRQIFELLDRAATIFASPFLQANFAES</sequence>
<accession>A0A838L743</accession>
<dbReference type="RefSeq" id="WP_160366192.1">
    <property type="nucleotide sequence ID" value="NZ_JACEIB010000023.1"/>
</dbReference>
<organism evidence="1 2">
    <name type="scientific">Sphingomonas chungangi</name>
    <dbReference type="NCBI Taxonomy" id="2683589"/>
    <lineage>
        <taxon>Bacteria</taxon>
        <taxon>Pseudomonadati</taxon>
        <taxon>Pseudomonadota</taxon>
        <taxon>Alphaproteobacteria</taxon>
        <taxon>Sphingomonadales</taxon>
        <taxon>Sphingomonadaceae</taxon>
        <taxon>Sphingomonas</taxon>
    </lineage>
</organism>
<name>A0A838L743_9SPHN</name>
<dbReference type="AlphaFoldDB" id="A0A838L743"/>
<gene>
    <name evidence="1" type="ORF">HZF05_13710</name>
</gene>
<dbReference type="EMBL" id="JACEIB010000023">
    <property type="protein sequence ID" value="MBA2935141.1"/>
    <property type="molecule type" value="Genomic_DNA"/>
</dbReference>
<evidence type="ECO:0000313" key="2">
    <source>
        <dbReference type="Proteomes" id="UP000570166"/>
    </source>
</evidence>
<keyword evidence="2" id="KW-1185">Reference proteome</keyword>
<protein>
    <recommendedName>
        <fullName evidence="3">Chorismate mutase</fullName>
    </recommendedName>
</protein>
<comment type="caution">
    <text evidence="1">The sequence shown here is derived from an EMBL/GenBank/DDBJ whole genome shotgun (WGS) entry which is preliminary data.</text>
</comment>
<evidence type="ECO:0008006" key="3">
    <source>
        <dbReference type="Google" id="ProtNLM"/>
    </source>
</evidence>
<reference evidence="1 2" key="1">
    <citation type="submission" date="2020-07" db="EMBL/GenBank/DDBJ databases">
        <authorList>
            <person name="Sun Q."/>
        </authorList>
    </citation>
    <scope>NUCLEOTIDE SEQUENCE [LARGE SCALE GENOMIC DNA]</scope>
    <source>
        <strain evidence="1 2">CGMCC 1.13654</strain>
    </source>
</reference>
<proteinExistence type="predicted"/>
<dbReference type="Proteomes" id="UP000570166">
    <property type="component" value="Unassembled WGS sequence"/>
</dbReference>
<evidence type="ECO:0000313" key="1">
    <source>
        <dbReference type="EMBL" id="MBA2935141.1"/>
    </source>
</evidence>